<evidence type="ECO:0000313" key="2">
    <source>
        <dbReference type="EMBL" id="SCG78597.1"/>
    </source>
</evidence>
<keyword evidence="3" id="KW-1185">Reference proteome</keyword>
<accession>A0A1C5K7A1</accession>
<protein>
    <recommendedName>
        <fullName evidence="4">Lipoprotein</fullName>
    </recommendedName>
</protein>
<sequence>MTEAPGRTRTLRRTAGTVTALLAATALLEGCGSTDEPAAAPTGGATAAPTVTASPSPSPTANPKETLLAAVPDEGAGPFRFSGKDGSMSMSGRVDPDALGYEISTVFPKDADGISGKMSFLMIKEDLWMKLKLTGHPGLPRFPDKWMKLDKSKLDDKESVPAYEGADPGQTTALIEAATTVKEQGPGSYTGFIDLTKGEAADALDEGEAKALGKAGRRVPFTATITDEHLTSLVLNIPAAGGNKAYQYVAKYTGFGSTPVIVRPTGDQATKAPALAYEMLNS</sequence>
<feature type="compositionally biased region" description="Low complexity" evidence="1">
    <location>
        <begin position="37"/>
        <end position="61"/>
    </location>
</feature>
<organism evidence="2 3">
    <name type="scientific">Micromonospora siamensis</name>
    <dbReference type="NCBI Taxonomy" id="299152"/>
    <lineage>
        <taxon>Bacteria</taxon>
        <taxon>Bacillati</taxon>
        <taxon>Actinomycetota</taxon>
        <taxon>Actinomycetes</taxon>
        <taxon>Micromonosporales</taxon>
        <taxon>Micromonosporaceae</taxon>
        <taxon>Micromonospora</taxon>
    </lineage>
</organism>
<dbReference type="EMBL" id="LT607751">
    <property type="protein sequence ID" value="SCG78597.1"/>
    <property type="molecule type" value="Genomic_DNA"/>
</dbReference>
<reference evidence="2 3" key="1">
    <citation type="submission" date="2016-06" db="EMBL/GenBank/DDBJ databases">
        <authorList>
            <person name="Kjaerup R.B."/>
            <person name="Dalgaard T.S."/>
            <person name="Juul-Madsen H.R."/>
        </authorList>
    </citation>
    <scope>NUCLEOTIDE SEQUENCE [LARGE SCALE GENOMIC DNA]</scope>
    <source>
        <strain evidence="2 3">DSM 45097</strain>
    </source>
</reference>
<evidence type="ECO:0000313" key="3">
    <source>
        <dbReference type="Proteomes" id="UP000198210"/>
    </source>
</evidence>
<evidence type="ECO:0000256" key="1">
    <source>
        <dbReference type="SAM" id="MobiDB-lite"/>
    </source>
</evidence>
<feature type="region of interest" description="Disordered" evidence="1">
    <location>
        <begin position="32"/>
        <end position="64"/>
    </location>
</feature>
<gene>
    <name evidence="2" type="ORF">GA0074704_5693</name>
</gene>
<proteinExistence type="predicted"/>
<dbReference type="RefSeq" id="WP_088973303.1">
    <property type="nucleotide sequence ID" value="NZ_JBHLYF010000033.1"/>
</dbReference>
<dbReference type="AlphaFoldDB" id="A0A1C5K7A1"/>
<feature type="region of interest" description="Disordered" evidence="1">
    <location>
        <begin position="71"/>
        <end position="90"/>
    </location>
</feature>
<evidence type="ECO:0008006" key="4">
    <source>
        <dbReference type="Google" id="ProtNLM"/>
    </source>
</evidence>
<name>A0A1C5K7A1_9ACTN</name>
<dbReference type="Proteomes" id="UP000198210">
    <property type="component" value="Chromosome I"/>
</dbReference>